<keyword evidence="3" id="KW-1185">Reference proteome</keyword>
<keyword evidence="2" id="KW-0378">Hydrolase</keyword>
<evidence type="ECO:0000313" key="2">
    <source>
        <dbReference type="EMBL" id="MFD1647724.1"/>
    </source>
</evidence>
<dbReference type="AlphaFoldDB" id="A0ABD6DMZ4"/>
<keyword evidence="1" id="KW-0472">Membrane</keyword>
<organism evidence="2 3">
    <name type="scientific">Haloarchaeobius litoreus</name>
    <dbReference type="NCBI Taxonomy" id="755306"/>
    <lineage>
        <taxon>Archaea</taxon>
        <taxon>Methanobacteriati</taxon>
        <taxon>Methanobacteriota</taxon>
        <taxon>Stenosarchaea group</taxon>
        <taxon>Halobacteria</taxon>
        <taxon>Halobacteriales</taxon>
        <taxon>Halorubellaceae</taxon>
        <taxon>Haloarchaeobius</taxon>
    </lineage>
</organism>
<name>A0ABD6DMZ4_9EURY</name>
<evidence type="ECO:0000313" key="3">
    <source>
        <dbReference type="Proteomes" id="UP001597034"/>
    </source>
</evidence>
<dbReference type="Pfam" id="PF04307">
    <property type="entry name" value="YdjM"/>
    <property type="match status" value="1"/>
</dbReference>
<feature type="transmembrane region" description="Helical" evidence="1">
    <location>
        <begin position="47"/>
        <end position="65"/>
    </location>
</feature>
<dbReference type="EMBL" id="JBHUDO010000004">
    <property type="protein sequence ID" value="MFD1647724.1"/>
    <property type="molecule type" value="Genomic_DNA"/>
</dbReference>
<keyword evidence="1" id="KW-1133">Transmembrane helix</keyword>
<dbReference type="InterPro" id="IPR007404">
    <property type="entry name" value="YdjM-like"/>
</dbReference>
<reference evidence="2 3" key="1">
    <citation type="journal article" date="2019" name="Int. J. Syst. Evol. Microbiol.">
        <title>The Global Catalogue of Microorganisms (GCM) 10K type strain sequencing project: providing services to taxonomists for standard genome sequencing and annotation.</title>
        <authorList>
            <consortium name="The Broad Institute Genomics Platform"/>
            <consortium name="The Broad Institute Genome Sequencing Center for Infectious Disease"/>
            <person name="Wu L."/>
            <person name="Ma J."/>
        </authorList>
    </citation>
    <scope>NUCLEOTIDE SEQUENCE [LARGE SCALE GENOMIC DNA]</scope>
    <source>
        <strain evidence="2 3">CGMCC 1.10390</strain>
    </source>
</reference>
<keyword evidence="1" id="KW-0812">Transmembrane</keyword>
<gene>
    <name evidence="2" type="ORF">ACFSBL_18690</name>
</gene>
<dbReference type="RefSeq" id="WP_256401796.1">
    <property type="nucleotide sequence ID" value="NZ_JANHJR010000004.1"/>
</dbReference>
<proteinExistence type="predicted"/>
<accession>A0ABD6DMZ4</accession>
<feature type="transmembrane region" description="Helical" evidence="1">
    <location>
        <begin position="146"/>
        <end position="170"/>
    </location>
</feature>
<evidence type="ECO:0000256" key="1">
    <source>
        <dbReference type="SAM" id="Phobius"/>
    </source>
</evidence>
<protein>
    <submittedName>
        <fullName evidence="2">Metal-dependent hydrolase</fullName>
    </submittedName>
</protein>
<dbReference type="GO" id="GO:0016787">
    <property type="term" value="F:hydrolase activity"/>
    <property type="evidence" value="ECO:0007669"/>
    <property type="project" value="UniProtKB-KW"/>
</dbReference>
<dbReference type="Proteomes" id="UP001597034">
    <property type="component" value="Unassembled WGS sequence"/>
</dbReference>
<comment type="caution">
    <text evidence="2">The sequence shown here is derived from an EMBL/GenBank/DDBJ whole genome shotgun (WGS) entry which is preliminary data.</text>
</comment>
<sequence length="176" mass="18474">MDFLTHVCLPLAATVAIAPSVLRSPPKLAMGAFTLFPDVDKLVGTEGLFQSLLVLVPLSLALFGIEHVVRGTRVLATLATAFLASHLVLDLLDGGPVTLLYPVVESGVGLRFPAVLTFGDGLLPVSIHGPIVALEATPVPTDQREYTFIDGIGVASVLLLVTVAVGRSYFEEDPCA</sequence>